<feature type="transmembrane region" description="Helical" evidence="1">
    <location>
        <begin position="28"/>
        <end position="51"/>
    </location>
</feature>
<feature type="transmembrane region" description="Helical" evidence="1">
    <location>
        <begin position="86"/>
        <end position="103"/>
    </location>
</feature>
<feature type="transmembrane region" description="Helical" evidence="1">
    <location>
        <begin position="63"/>
        <end position="80"/>
    </location>
</feature>
<proteinExistence type="predicted"/>
<keyword evidence="1" id="KW-1133">Transmembrane helix</keyword>
<protein>
    <submittedName>
        <fullName evidence="2">Uncharacterized protein</fullName>
    </submittedName>
</protein>
<keyword evidence="1" id="KW-0812">Transmembrane</keyword>
<evidence type="ECO:0000313" key="2">
    <source>
        <dbReference type="EMBL" id="STN24979.1"/>
    </source>
</evidence>
<gene>
    <name evidence="2" type="ORF">NCTC13148_05376</name>
</gene>
<dbReference type="EMBL" id="UGET01000005">
    <property type="protein sequence ID" value="STN24979.1"/>
    <property type="molecule type" value="Genomic_DNA"/>
</dbReference>
<keyword evidence="1" id="KW-0472">Membrane</keyword>
<evidence type="ECO:0000256" key="1">
    <source>
        <dbReference type="SAM" id="Phobius"/>
    </source>
</evidence>
<sequence>MFFILAILIWGFTGLTFKDAILFTSVGLSISVVALSALLVVALTFVMAAMYAAHELGSLGKMIISQVVLVGFWNLIFSVIPDGKLISFFGVKCLAIWFISSLLHDGVGSCFRSVYRAPEAAIVLFLM</sequence>
<organism evidence="2 3">
    <name type="scientific">Escherichia coli</name>
    <dbReference type="NCBI Taxonomy" id="562"/>
    <lineage>
        <taxon>Bacteria</taxon>
        <taxon>Pseudomonadati</taxon>
        <taxon>Pseudomonadota</taxon>
        <taxon>Gammaproteobacteria</taxon>
        <taxon>Enterobacterales</taxon>
        <taxon>Enterobacteriaceae</taxon>
        <taxon>Escherichia</taxon>
    </lineage>
</organism>
<evidence type="ECO:0000313" key="3">
    <source>
        <dbReference type="Proteomes" id="UP000254255"/>
    </source>
</evidence>
<name>A0A377F544_ECOLX</name>
<dbReference type="AlphaFoldDB" id="A0A377F544"/>
<dbReference type="Proteomes" id="UP000254255">
    <property type="component" value="Unassembled WGS sequence"/>
</dbReference>
<reference evidence="2 3" key="1">
    <citation type="submission" date="2018-06" db="EMBL/GenBank/DDBJ databases">
        <authorList>
            <consortium name="Pathogen Informatics"/>
            <person name="Doyle S."/>
        </authorList>
    </citation>
    <scope>NUCLEOTIDE SEQUENCE [LARGE SCALE GENOMIC DNA]</scope>
    <source>
        <strain evidence="2 3">NCTC13148</strain>
    </source>
</reference>
<accession>A0A377F544</accession>